<keyword evidence="2" id="KW-0479">Metal-binding</keyword>
<proteinExistence type="predicted"/>
<comment type="cofactor">
    <cofactor evidence="1">
        <name>a divalent metal cation</name>
        <dbReference type="ChEBI" id="CHEBI:60240"/>
    </cofactor>
</comment>
<comment type="caution">
    <text evidence="5">The sequence shown here is derived from an EMBL/GenBank/DDBJ whole genome shotgun (WGS) entry which is preliminary data.</text>
</comment>
<keyword evidence="6" id="KW-1185">Reference proteome</keyword>
<protein>
    <recommendedName>
        <fullName evidence="7">DDE Tnp4 domain-containing protein</fullName>
    </recommendedName>
</protein>
<evidence type="ECO:0000256" key="2">
    <source>
        <dbReference type="ARBA" id="ARBA00022723"/>
    </source>
</evidence>
<dbReference type="Pfam" id="PF13359">
    <property type="entry name" value="DDE_Tnp_4"/>
    <property type="match status" value="1"/>
</dbReference>
<evidence type="ECO:0000256" key="1">
    <source>
        <dbReference type="ARBA" id="ARBA00001968"/>
    </source>
</evidence>
<feature type="domain" description="Transposase Helix-turn-helix" evidence="4">
    <location>
        <begin position="1"/>
        <end position="43"/>
    </location>
</feature>
<dbReference type="InterPro" id="IPR027806">
    <property type="entry name" value="HARBI1_dom"/>
</dbReference>
<accession>A0AA88YUX6</accession>
<evidence type="ECO:0008006" key="7">
    <source>
        <dbReference type="Google" id="ProtNLM"/>
    </source>
</evidence>
<dbReference type="PANTHER" id="PTHR23080">
    <property type="entry name" value="THAP DOMAIN PROTEIN"/>
    <property type="match status" value="1"/>
</dbReference>
<dbReference type="Pfam" id="PF13613">
    <property type="entry name" value="HTH_Tnp_4"/>
    <property type="match status" value="1"/>
</dbReference>
<dbReference type="InterPro" id="IPR027805">
    <property type="entry name" value="Transposase_HTH_dom"/>
</dbReference>
<dbReference type="PANTHER" id="PTHR23080:SF144">
    <property type="entry name" value="SPINDLE AND KINETOCHORE ASSOCIATED COMPLEX SUBUNIT 3"/>
    <property type="match status" value="1"/>
</dbReference>
<name>A0AA88YUX6_PINIB</name>
<evidence type="ECO:0000259" key="3">
    <source>
        <dbReference type="Pfam" id="PF13359"/>
    </source>
</evidence>
<sequence>MILCLMKIKFGLLNEDLADIFSVSTTHVTDVITTWLKLLSAVLGKLVFNPSKETVKGNLPPSFQKVPYCDVRHIIDCTEVFIEKPNNLTIAAQTWSDYKHHNTAKILVSITPSGMINYISEAWGGRTSDKYVTQHSGFLDIIEPYDKVMADRGFPIQEDLALLHAELLIPPGRRGVSQMSTSDVKKTKQIANRRIYVEQAIRRLKCFIILKYEMPLSLIQHLDDIVRIAAGICNMYPPLPRYA</sequence>
<feature type="domain" description="DDE Tnp4" evidence="3">
    <location>
        <begin position="75"/>
        <end position="234"/>
    </location>
</feature>
<organism evidence="5 6">
    <name type="scientific">Pinctada imbricata</name>
    <name type="common">Atlantic pearl-oyster</name>
    <name type="synonym">Pinctada martensii</name>
    <dbReference type="NCBI Taxonomy" id="66713"/>
    <lineage>
        <taxon>Eukaryota</taxon>
        <taxon>Metazoa</taxon>
        <taxon>Spiralia</taxon>
        <taxon>Lophotrochozoa</taxon>
        <taxon>Mollusca</taxon>
        <taxon>Bivalvia</taxon>
        <taxon>Autobranchia</taxon>
        <taxon>Pteriomorphia</taxon>
        <taxon>Pterioida</taxon>
        <taxon>Pterioidea</taxon>
        <taxon>Pteriidae</taxon>
        <taxon>Pinctada</taxon>
    </lineage>
</organism>
<evidence type="ECO:0000313" key="5">
    <source>
        <dbReference type="EMBL" id="KAK3108344.1"/>
    </source>
</evidence>
<reference evidence="5" key="1">
    <citation type="submission" date="2019-08" db="EMBL/GenBank/DDBJ databases">
        <title>The improved chromosome-level genome for the pearl oyster Pinctada fucata martensii using PacBio sequencing and Hi-C.</title>
        <authorList>
            <person name="Zheng Z."/>
        </authorList>
    </citation>
    <scope>NUCLEOTIDE SEQUENCE</scope>
    <source>
        <strain evidence="5">ZZ-2019</strain>
        <tissue evidence="5">Adductor muscle</tissue>
    </source>
</reference>
<dbReference type="AlphaFoldDB" id="A0AA88YUX6"/>
<gene>
    <name evidence="5" type="ORF">FSP39_005978</name>
</gene>
<evidence type="ECO:0000259" key="4">
    <source>
        <dbReference type="Pfam" id="PF13613"/>
    </source>
</evidence>
<dbReference type="Proteomes" id="UP001186944">
    <property type="component" value="Unassembled WGS sequence"/>
</dbReference>
<dbReference type="GO" id="GO:0046872">
    <property type="term" value="F:metal ion binding"/>
    <property type="evidence" value="ECO:0007669"/>
    <property type="project" value="UniProtKB-KW"/>
</dbReference>
<dbReference type="EMBL" id="VSWD01000001">
    <property type="protein sequence ID" value="KAK3108344.1"/>
    <property type="molecule type" value="Genomic_DNA"/>
</dbReference>
<evidence type="ECO:0000313" key="6">
    <source>
        <dbReference type="Proteomes" id="UP001186944"/>
    </source>
</evidence>